<gene>
    <name evidence="1" type="ORF">IWW38_004457</name>
</gene>
<keyword evidence="2" id="KW-1185">Reference proteome</keyword>
<reference evidence="1" key="1">
    <citation type="submission" date="2022-07" db="EMBL/GenBank/DDBJ databases">
        <title>Phylogenomic reconstructions and comparative analyses of Kickxellomycotina fungi.</title>
        <authorList>
            <person name="Reynolds N.K."/>
            <person name="Stajich J.E."/>
            <person name="Barry K."/>
            <person name="Grigoriev I.V."/>
            <person name="Crous P."/>
            <person name="Smith M.E."/>
        </authorList>
    </citation>
    <scope>NUCLEOTIDE SEQUENCE</scope>
    <source>
        <strain evidence="1">CBS 190363</strain>
    </source>
</reference>
<sequence>MFAPLVGLSSLFGKIPFNAVSSSSEKQQAAVISDKDESDSITSDTTSTSHSAYTNPIASTRRSVDEVAVYWLHLLSILAVGMVSIYALLRQVGFFSSSGPICDLLTFYAFVVARFAWLPQIFVNYKAKSGSLVPVACAIYPLFYAVLSTIIYHLSGYDRYKWVTAYTFPTHVFAVGVLLQWVVYYKKTKLD</sequence>
<protein>
    <submittedName>
        <fullName evidence="1">Uncharacterized protein</fullName>
    </submittedName>
</protein>
<accession>A0ACC1LXX0</accession>
<proteinExistence type="predicted"/>
<comment type="caution">
    <text evidence="1">The sequence shown here is derived from an EMBL/GenBank/DDBJ whole genome shotgun (WGS) entry which is preliminary data.</text>
</comment>
<evidence type="ECO:0000313" key="2">
    <source>
        <dbReference type="Proteomes" id="UP001139981"/>
    </source>
</evidence>
<dbReference type="Proteomes" id="UP001139981">
    <property type="component" value="Unassembled WGS sequence"/>
</dbReference>
<dbReference type="EMBL" id="JANBVB010001626">
    <property type="protein sequence ID" value="KAJ2889858.1"/>
    <property type="molecule type" value="Genomic_DNA"/>
</dbReference>
<name>A0ACC1LXX0_9FUNG</name>
<organism evidence="1 2">
    <name type="scientific">Coemansia aciculifera</name>
    <dbReference type="NCBI Taxonomy" id="417176"/>
    <lineage>
        <taxon>Eukaryota</taxon>
        <taxon>Fungi</taxon>
        <taxon>Fungi incertae sedis</taxon>
        <taxon>Zoopagomycota</taxon>
        <taxon>Kickxellomycotina</taxon>
        <taxon>Kickxellomycetes</taxon>
        <taxon>Kickxellales</taxon>
        <taxon>Kickxellaceae</taxon>
        <taxon>Coemansia</taxon>
    </lineage>
</organism>
<evidence type="ECO:0000313" key="1">
    <source>
        <dbReference type="EMBL" id="KAJ2889858.1"/>
    </source>
</evidence>